<protein>
    <submittedName>
        <fullName evidence="2">Uncharacterized protein</fullName>
    </submittedName>
</protein>
<dbReference type="AlphaFoldDB" id="A0A5J9WCU1"/>
<reference evidence="2 3" key="1">
    <citation type="journal article" date="2019" name="Sci. Rep.">
        <title>A high-quality genome of Eragrostis curvula grass provides insights into Poaceae evolution and supports new strategies to enhance forage quality.</title>
        <authorList>
            <person name="Carballo J."/>
            <person name="Santos B.A.C.M."/>
            <person name="Zappacosta D."/>
            <person name="Garbus I."/>
            <person name="Selva J.P."/>
            <person name="Gallo C.A."/>
            <person name="Diaz A."/>
            <person name="Albertini E."/>
            <person name="Caccamo M."/>
            <person name="Echenique V."/>
        </authorList>
    </citation>
    <scope>NUCLEOTIDE SEQUENCE [LARGE SCALE GENOMIC DNA]</scope>
    <source>
        <strain evidence="3">cv. Victoria</strain>
        <tissue evidence="2">Leaf</tissue>
    </source>
</reference>
<proteinExistence type="predicted"/>
<evidence type="ECO:0000256" key="1">
    <source>
        <dbReference type="SAM" id="MobiDB-lite"/>
    </source>
</evidence>
<keyword evidence="3" id="KW-1185">Reference proteome</keyword>
<name>A0A5J9WCU1_9POAL</name>
<feature type="compositionally biased region" description="Basic and acidic residues" evidence="1">
    <location>
        <begin position="14"/>
        <end position="27"/>
    </location>
</feature>
<gene>
    <name evidence="2" type="ORF">EJB05_05288</name>
</gene>
<feature type="region of interest" description="Disordered" evidence="1">
    <location>
        <begin position="1"/>
        <end position="61"/>
    </location>
</feature>
<feature type="non-terminal residue" evidence="2">
    <location>
        <position position="1"/>
    </location>
</feature>
<organism evidence="2 3">
    <name type="scientific">Eragrostis curvula</name>
    <name type="common">weeping love grass</name>
    <dbReference type="NCBI Taxonomy" id="38414"/>
    <lineage>
        <taxon>Eukaryota</taxon>
        <taxon>Viridiplantae</taxon>
        <taxon>Streptophyta</taxon>
        <taxon>Embryophyta</taxon>
        <taxon>Tracheophyta</taxon>
        <taxon>Spermatophyta</taxon>
        <taxon>Magnoliopsida</taxon>
        <taxon>Liliopsida</taxon>
        <taxon>Poales</taxon>
        <taxon>Poaceae</taxon>
        <taxon>PACMAD clade</taxon>
        <taxon>Chloridoideae</taxon>
        <taxon>Eragrostideae</taxon>
        <taxon>Eragrostidinae</taxon>
        <taxon>Eragrostis</taxon>
    </lineage>
</organism>
<dbReference type="Proteomes" id="UP000324897">
    <property type="component" value="Chromosome 5"/>
</dbReference>
<sequence>MAHAGSAPLKKAYGGRDVEAPSEQESKKGRRQPRHHGAHRALTTTAPRSRSKREALGDPKP</sequence>
<feature type="compositionally biased region" description="Basic residues" evidence="1">
    <location>
        <begin position="28"/>
        <end position="39"/>
    </location>
</feature>
<accession>A0A5J9WCU1</accession>
<comment type="caution">
    <text evidence="2">The sequence shown here is derived from an EMBL/GenBank/DDBJ whole genome shotgun (WGS) entry which is preliminary data.</text>
</comment>
<dbReference type="Gramene" id="TVU45786">
    <property type="protein sequence ID" value="TVU45786"/>
    <property type="gene ID" value="EJB05_05288"/>
</dbReference>
<dbReference type="EMBL" id="RWGY01000004">
    <property type="protein sequence ID" value="TVU45786.1"/>
    <property type="molecule type" value="Genomic_DNA"/>
</dbReference>
<feature type="compositionally biased region" description="Basic and acidic residues" evidence="1">
    <location>
        <begin position="52"/>
        <end position="61"/>
    </location>
</feature>
<evidence type="ECO:0000313" key="2">
    <source>
        <dbReference type="EMBL" id="TVU45786.1"/>
    </source>
</evidence>
<evidence type="ECO:0000313" key="3">
    <source>
        <dbReference type="Proteomes" id="UP000324897"/>
    </source>
</evidence>